<keyword evidence="3" id="KW-1185">Reference proteome</keyword>
<dbReference type="PANTHER" id="PTHR43316">
    <property type="entry name" value="HYDROLASE, HALOACID DELAHOGENASE-RELATED"/>
    <property type="match status" value="1"/>
</dbReference>
<reference evidence="2 3" key="1">
    <citation type="journal article" date="2019" name="Nat. Ecol. Evol.">
        <title>Megaphylogeny resolves global patterns of mushroom evolution.</title>
        <authorList>
            <person name="Varga T."/>
            <person name="Krizsan K."/>
            <person name="Foldi C."/>
            <person name="Dima B."/>
            <person name="Sanchez-Garcia M."/>
            <person name="Sanchez-Ramirez S."/>
            <person name="Szollosi G.J."/>
            <person name="Szarkandi J.G."/>
            <person name="Papp V."/>
            <person name="Albert L."/>
            <person name="Andreopoulos W."/>
            <person name="Angelini C."/>
            <person name="Antonin V."/>
            <person name="Barry K.W."/>
            <person name="Bougher N.L."/>
            <person name="Buchanan P."/>
            <person name="Buyck B."/>
            <person name="Bense V."/>
            <person name="Catcheside P."/>
            <person name="Chovatia M."/>
            <person name="Cooper J."/>
            <person name="Damon W."/>
            <person name="Desjardin D."/>
            <person name="Finy P."/>
            <person name="Geml J."/>
            <person name="Haridas S."/>
            <person name="Hughes K."/>
            <person name="Justo A."/>
            <person name="Karasinski D."/>
            <person name="Kautmanova I."/>
            <person name="Kiss B."/>
            <person name="Kocsube S."/>
            <person name="Kotiranta H."/>
            <person name="LaButti K.M."/>
            <person name="Lechner B.E."/>
            <person name="Liimatainen K."/>
            <person name="Lipzen A."/>
            <person name="Lukacs Z."/>
            <person name="Mihaltcheva S."/>
            <person name="Morgado L.N."/>
            <person name="Niskanen T."/>
            <person name="Noordeloos M.E."/>
            <person name="Ohm R.A."/>
            <person name="Ortiz-Santana B."/>
            <person name="Ovrebo C."/>
            <person name="Racz N."/>
            <person name="Riley R."/>
            <person name="Savchenko A."/>
            <person name="Shiryaev A."/>
            <person name="Soop K."/>
            <person name="Spirin V."/>
            <person name="Szebenyi C."/>
            <person name="Tomsovsky M."/>
            <person name="Tulloss R.E."/>
            <person name="Uehling J."/>
            <person name="Grigoriev I.V."/>
            <person name="Vagvolgyi C."/>
            <person name="Papp T."/>
            <person name="Martin F.M."/>
            <person name="Miettinen O."/>
            <person name="Hibbett D.S."/>
            <person name="Nagy L.G."/>
        </authorList>
    </citation>
    <scope>NUCLEOTIDE SEQUENCE [LARGE SCALE GENOMIC DNA]</scope>
    <source>
        <strain evidence="2 3">OMC1185</strain>
    </source>
</reference>
<sequence>MANPPPESFSSIKAILFDVFGTVVDWESGLTRQLKNHADKVQAKDARIVAKLNQVDWLAFARDWRKAFWAVATAFPRSQDIDDFDIDEVHKGCLQGLIPKYGLEDAWTGAQVDEITKFWHYLEGSFSLRIRISEHYIIAPCANGTLRVLIDMARHADLPWHTIFTSDVLHTFKPSPSFYLRAAHLLRLPPSEILMVAAHDYDLAAASQVGFHTCYVRRTTEDAGGGHVKVGAEGVEWLVDGFAEIVEGLTTVRV</sequence>
<dbReference type="Gene3D" id="3.40.50.1000">
    <property type="entry name" value="HAD superfamily/HAD-like"/>
    <property type="match status" value="1"/>
</dbReference>
<evidence type="ECO:0000313" key="2">
    <source>
        <dbReference type="EMBL" id="TFK45644.1"/>
    </source>
</evidence>
<dbReference type="Proteomes" id="UP000305948">
    <property type="component" value="Unassembled WGS sequence"/>
</dbReference>
<dbReference type="AlphaFoldDB" id="A0A5C3MK20"/>
<dbReference type="NCBIfam" id="TIGR01493">
    <property type="entry name" value="HAD-SF-IA-v2"/>
    <property type="match status" value="1"/>
</dbReference>
<dbReference type="OrthoDB" id="2363873at2759"/>
<proteinExistence type="predicted"/>
<organism evidence="2 3">
    <name type="scientific">Heliocybe sulcata</name>
    <dbReference type="NCBI Taxonomy" id="5364"/>
    <lineage>
        <taxon>Eukaryota</taxon>
        <taxon>Fungi</taxon>
        <taxon>Dikarya</taxon>
        <taxon>Basidiomycota</taxon>
        <taxon>Agaricomycotina</taxon>
        <taxon>Agaricomycetes</taxon>
        <taxon>Gloeophyllales</taxon>
        <taxon>Gloeophyllaceae</taxon>
        <taxon>Heliocybe</taxon>
    </lineage>
</organism>
<dbReference type="SUPFAM" id="SSF56784">
    <property type="entry name" value="HAD-like"/>
    <property type="match status" value="1"/>
</dbReference>
<dbReference type="GO" id="GO:0016791">
    <property type="term" value="F:phosphatase activity"/>
    <property type="evidence" value="ECO:0007669"/>
    <property type="project" value="UniProtKB-ARBA"/>
</dbReference>
<gene>
    <name evidence="2" type="ORF">OE88DRAFT_1812468</name>
</gene>
<name>A0A5C3MK20_9AGAM</name>
<accession>A0A5C3MK20</accession>
<dbReference type="Gene3D" id="1.10.150.240">
    <property type="entry name" value="Putative phosphatase, domain 2"/>
    <property type="match status" value="1"/>
</dbReference>
<dbReference type="InterPro" id="IPR023214">
    <property type="entry name" value="HAD_sf"/>
</dbReference>
<keyword evidence="1" id="KW-0378">Hydrolase</keyword>
<dbReference type="STRING" id="5364.A0A5C3MK20"/>
<evidence type="ECO:0000313" key="3">
    <source>
        <dbReference type="Proteomes" id="UP000305948"/>
    </source>
</evidence>
<dbReference type="Pfam" id="PF00702">
    <property type="entry name" value="Hydrolase"/>
    <property type="match status" value="1"/>
</dbReference>
<dbReference type="EMBL" id="ML213539">
    <property type="protein sequence ID" value="TFK45644.1"/>
    <property type="molecule type" value="Genomic_DNA"/>
</dbReference>
<dbReference type="PRINTS" id="PR00413">
    <property type="entry name" value="HADHALOGNASE"/>
</dbReference>
<dbReference type="InterPro" id="IPR036412">
    <property type="entry name" value="HAD-like_sf"/>
</dbReference>
<dbReference type="InterPro" id="IPR023198">
    <property type="entry name" value="PGP-like_dom2"/>
</dbReference>
<dbReference type="InterPro" id="IPR006439">
    <property type="entry name" value="HAD-SF_hydro_IA"/>
</dbReference>
<protein>
    <submittedName>
        <fullName evidence="2">HAD-like protein</fullName>
    </submittedName>
</protein>
<dbReference type="PANTHER" id="PTHR43316:SF3">
    <property type="entry name" value="HALOACID DEHALOGENASE, TYPE II (AFU_ORTHOLOGUE AFUA_2G07750)-RELATED"/>
    <property type="match status" value="1"/>
</dbReference>
<evidence type="ECO:0000256" key="1">
    <source>
        <dbReference type="ARBA" id="ARBA00022801"/>
    </source>
</evidence>
<dbReference type="InterPro" id="IPR051540">
    <property type="entry name" value="S-2-haloacid_dehalogenase"/>
</dbReference>